<reference evidence="2 3" key="1">
    <citation type="journal article" date="2015" name="Nature">
        <title>rRNA introns, odd ribosomes, and small enigmatic genomes across a large radiation of phyla.</title>
        <authorList>
            <person name="Brown C.T."/>
            <person name="Hug L.A."/>
            <person name="Thomas B.C."/>
            <person name="Sharon I."/>
            <person name="Castelle C.J."/>
            <person name="Singh A."/>
            <person name="Wilkins M.J."/>
            <person name="Williams K.H."/>
            <person name="Banfield J.F."/>
        </authorList>
    </citation>
    <scope>NUCLEOTIDE SEQUENCE [LARGE SCALE GENOMIC DNA]</scope>
</reference>
<dbReference type="InterPro" id="IPR000719">
    <property type="entry name" value="Prot_kinase_dom"/>
</dbReference>
<dbReference type="STRING" id="1619103.UU80_C0011G0010"/>
<dbReference type="Pfam" id="PF01636">
    <property type="entry name" value="APH"/>
    <property type="match status" value="1"/>
</dbReference>
<organism evidence="2 3">
    <name type="scientific">candidate division WWE3 bacterium GW2011_GWA1_41_8</name>
    <dbReference type="NCBI Taxonomy" id="1619103"/>
    <lineage>
        <taxon>Bacteria</taxon>
        <taxon>Katanobacteria</taxon>
    </lineage>
</organism>
<dbReference type="EMBL" id="LCCA01000011">
    <property type="protein sequence ID" value="KKS22204.1"/>
    <property type="molecule type" value="Genomic_DNA"/>
</dbReference>
<evidence type="ECO:0000259" key="1">
    <source>
        <dbReference type="PROSITE" id="PS50011"/>
    </source>
</evidence>
<dbReference type="Proteomes" id="UP000034920">
    <property type="component" value="Unassembled WGS sequence"/>
</dbReference>
<comment type="caution">
    <text evidence="2">The sequence shown here is derived from an EMBL/GenBank/DDBJ whole genome shotgun (WGS) entry which is preliminary data.</text>
</comment>
<sequence length="263" mass="30999">MNGKERYIAGLKKYHKHLEKVILDEYALTVKYINVMAWGYTTTALYVETDHGNYTARLSVFSDEKLEMIKKDIGISHKLHNILPTAEHIRNKDGQYYTLFENKILRLSKHIEGATAFEMDMEQYIKVIEILKKIHKAGILHGDLTPSNLLLSYGKIVGILDFEESFNGPVEYDLARTCVFFWYRMDDIPFREVFDVTLKEYDSPVDEPKFADFCEKHAQNHSEQVRLHKEVYDSEEFWKEDYHRTFFVRAVNYINAKLFCISN</sequence>
<dbReference type="PROSITE" id="PS00109">
    <property type="entry name" value="PROTEIN_KINASE_TYR"/>
    <property type="match status" value="1"/>
</dbReference>
<dbReference type="GO" id="GO:0004672">
    <property type="term" value="F:protein kinase activity"/>
    <property type="evidence" value="ECO:0007669"/>
    <property type="project" value="InterPro"/>
</dbReference>
<proteinExistence type="predicted"/>
<dbReference type="GO" id="GO:0005524">
    <property type="term" value="F:ATP binding"/>
    <property type="evidence" value="ECO:0007669"/>
    <property type="project" value="InterPro"/>
</dbReference>
<protein>
    <recommendedName>
        <fullName evidence="1">Protein kinase domain-containing protein</fullName>
    </recommendedName>
</protein>
<name>A0A0G0XB63_UNCKA</name>
<feature type="domain" description="Protein kinase" evidence="1">
    <location>
        <begin position="1"/>
        <end position="263"/>
    </location>
</feature>
<evidence type="ECO:0000313" key="3">
    <source>
        <dbReference type="Proteomes" id="UP000034920"/>
    </source>
</evidence>
<dbReference type="Gene3D" id="3.90.1200.10">
    <property type="match status" value="1"/>
</dbReference>
<evidence type="ECO:0000313" key="2">
    <source>
        <dbReference type="EMBL" id="KKS22204.1"/>
    </source>
</evidence>
<dbReference type="AlphaFoldDB" id="A0A0G0XB63"/>
<dbReference type="InterPro" id="IPR002575">
    <property type="entry name" value="Aminoglycoside_PTrfase"/>
</dbReference>
<dbReference type="InterPro" id="IPR008266">
    <property type="entry name" value="Tyr_kinase_AS"/>
</dbReference>
<dbReference type="InterPro" id="IPR011009">
    <property type="entry name" value="Kinase-like_dom_sf"/>
</dbReference>
<gene>
    <name evidence="2" type="ORF">UU80_C0011G0010</name>
</gene>
<accession>A0A0G0XB63</accession>
<dbReference type="SUPFAM" id="SSF56112">
    <property type="entry name" value="Protein kinase-like (PK-like)"/>
    <property type="match status" value="1"/>
</dbReference>
<dbReference type="PROSITE" id="PS50011">
    <property type="entry name" value="PROTEIN_KINASE_DOM"/>
    <property type="match status" value="1"/>
</dbReference>